<evidence type="ECO:0000313" key="2">
    <source>
        <dbReference type="Proteomes" id="UP001054252"/>
    </source>
</evidence>
<gene>
    <name evidence="1" type="ORF">SLEP1_g27848</name>
</gene>
<dbReference type="EMBL" id="BPVZ01000047">
    <property type="protein sequence ID" value="GKV17332.1"/>
    <property type="molecule type" value="Genomic_DNA"/>
</dbReference>
<reference evidence="1 2" key="1">
    <citation type="journal article" date="2021" name="Commun. Biol.">
        <title>The genome of Shorea leprosula (Dipterocarpaceae) highlights the ecological relevance of drought in aseasonal tropical rainforests.</title>
        <authorList>
            <person name="Ng K.K.S."/>
            <person name="Kobayashi M.J."/>
            <person name="Fawcett J.A."/>
            <person name="Hatakeyama M."/>
            <person name="Paape T."/>
            <person name="Ng C.H."/>
            <person name="Ang C.C."/>
            <person name="Tnah L.H."/>
            <person name="Lee C.T."/>
            <person name="Nishiyama T."/>
            <person name="Sese J."/>
            <person name="O'Brien M.J."/>
            <person name="Copetti D."/>
            <person name="Mohd Noor M.I."/>
            <person name="Ong R.C."/>
            <person name="Putra M."/>
            <person name="Sireger I.Z."/>
            <person name="Indrioko S."/>
            <person name="Kosugi Y."/>
            <person name="Izuno A."/>
            <person name="Isagi Y."/>
            <person name="Lee S.L."/>
            <person name="Shimizu K.K."/>
        </authorList>
    </citation>
    <scope>NUCLEOTIDE SEQUENCE [LARGE SCALE GENOMIC DNA]</scope>
    <source>
        <strain evidence="1">214</strain>
    </source>
</reference>
<evidence type="ECO:0000313" key="1">
    <source>
        <dbReference type="EMBL" id="GKV17332.1"/>
    </source>
</evidence>
<sequence>MQFPHILMLHWTTNLGMLSYHMKALKGSNAVVGLKFKASKWASGALKKVEE</sequence>
<keyword evidence="2" id="KW-1185">Reference proteome</keyword>
<comment type="caution">
    <text evidence="1">The sequence shown here is derived from an EMBL/GenBank/DDBJ whole genome shotgun (WGS) entry which is preliminary data.</text>
</comment>
<accession>A0AAV5K121</accession>
<proteinExistence type="predicted"/>
<dbReference type="AlphaFoldDB" id="A0AAV5K121"/>
<name>A0AAV5K121_9ROSI</name>
<organism evidence="1 2">
    <name type="scientific">Rubroshorea leprosula</name>
    <dbReference type="NCBI Taxonomy" id="152421"/>
    <lineage>
        <taxon>Eukaryota</taxon>
        <taxon>Viridiplantae</taxon>
        <taxon>Streptophyta</taxon>
        <taxon>Embryophyta</taxon>
        <taxon>Tracheophyta</taxon>
        <taxon>Spermatophyta</taxon>
        <taxon>Magnoliopsida</taxon>
        <taxon>eudicotyledons</taxon>
        <taxon>Gunneridae</taxon>
        <taxon>Pentapetalae</taxon>
        <taxon>rosids</taxon>
        <taxon>malvids</taxon>
        <taxon>Malvales</taxon>
        <taxon>Dipterocarpaceae</taxon>
        <taxon>Rubroshorea</taxon>
    </lineage>
</organism>
<dbReference type="Proteomes" id="UP001054252">
    <property type="component" value="Unassembled WGS sequence"/>
</dbReference>
<protein>
    <submittedName>
        <fullName evidence="1">Uncharacterized protein</fullName>
    </submittedName>
</protein>